<dbReference type="Proteomes" id="UP000307173">
    <property type="component" value="Unassembled WGS sequence"/>
</dbReference>
<dbReference type="GO" id="GO:0005634">
    <property type="term" value="C:nucleus"/>
    <property type="evidence" value="ECO:0007669"/>
    <property type="project" value="InterPro"/>
</dbReference>
<protein>
    <recommendedName>
        <fullName evidence="3">RRM domain-containing protein</fullName>
    </recommendedName>
</protein>
<dbReference type="STRING" id="52247.A0A4T0X6G5"/>
<evidence type="ECO:0000256" key="2">
    <source>
        <dbReference type="SAM" id="MobiDB-lite"/>
    </source>
</evidence>
<dbReference type="OrthoDB" id="15688at2759"/>
<dbReference type="GO" id="GO:0006396">
    <property type="term" value="P:RNA processing"/>
    <property type="evidence" value="ECO:0007669"/>
    <property type="project" value="InterPro"/>
</dbReference>
<dbReference type="Pfam" id="PF00076">
    <property type="entry name" value="RRM_1"/>
    <property type="match status" value="1"/>
</dbReference>
<dbReference type="AlphaFoldDB" id="A0A4T0X6G5"/>
<name>A0A4T0X6G5_9ASCO</name>
<reference evidence="4 5" key="1">
    <citation type="journal article" date="2019" name="Front. Genet.">
        <title>Whole-Genome Sequencing of the Opportunistic Yeast Pathogen Candida inconspicua Uncovers Its Hybrid Origin.</title>
        <authorList>
            <person name="Mixao V."/>
            <person name="Hansen A.P."/>
            <person name="Saus E."/>
            <person name="Boekhout T."/>
            <person name="Lass-Florl C."/>
            <person name="Gabaldon T."/>
        </authorList>
    </citation>
    <scope>NUCLEOTIDE SEQUENCE [LARGE SCALE GENOMIC DNA]</scope>
    <source>
        <strain evidence="4 5">CBS 180</strain>
    </source>
</reference>
<feature type="region of interest" description="Disordered" evidence="2">
    <location>
        <begin position="111"/>
        <end position="154"/>
    </location>
</feature>
<feature type="domain" description="RRM" evidence="3">
    <location>
        <begin position="27"/>
        <end position="107"/>
    </location>
</feature>
<evidence type="ECO:0000259" key="3">
    <source>
        <dbReference type="PROSITE" id="PS50102"/>
    </source>
</evidence>
<evidence type="ECO:0000313" key="4">
    <source>
        <dbReference type="EMBL" id="TID30923.1"/>
    </source>
</evidence>
<dbReference type="SMART" id="SM00360">
    <property type="entry name" value="RRM"/>
    <property type="match status" value="1"/>
</dbReference>
<dbReference type="PANTHER" id="PTHR45894">
    <property type="entry name" value="RNA-BINDING PROTEIN 8A"/>
    <property type="match status" value="1"/>
</dbReference>
<dbReference type="GO" id="GO:0005737">
    <property type="term" value="C:cytoplasm"/>
    <property type="evidence" value="ECO:0007669"/>
    <property type="project" value="InterPro"/>
</dbReference>
<dbReference type="SUPFAM" id="SSF54928">
    <property type="entry name" value="RNA-binding domain, RBD"/>
    <property type="match status" value="1"/>
</dbReference>
<dbReference type="GO" id="GO:0003723">
    <property type="term" value="F:RNA binding"/>
    <property type="evidence" value="ECO:0007669"/>
    <property type="project" value="UniProtKB-UniRule"/>
</dbReference>
<evidence type="ECO:0000313" key="5">
    <source>
        <dbReference type="Proteomes" id="UP000307173"/>
    </source>
</evidence>
<dbReference type="Gene3D" id="3.30.70.330">
    <property type="match status" value="1"/>
</dbReference>
<dbReference type="PROSITE" id="PS50102">
    <property type="entry name" value="RRM"/>
    <property type="match status" value="1"/>
</dbReference>
<keyword evidence="5" id="KW-1185">Reference proteome</keyword>
<accession>A0A4T0X6G5</accession>
<dbReference type="InterPro" id="IPR000504">
    <property type="entry name" value="RRM_dom"/>
</dbReference>
<dbReference type="EMBL" id="SELW01000088">
    <property type="protein sequence ID" value="TID30923.1"/>
    <property type="molecule type" value="Genomic_DNA"/>
</dbReference>
<comment type="caution">
    <text evidence="4">The sequence shown here is derived from an EMBL/GenBank/DDBJ whole genome shotgun (WGS) entry which is preliminary data.</text>
</comment>
<evidence type="ECO:0000256" key="1">
    <source>
        <dbReference type="PROSITE-ProRule" id="PRU00176"/>
    </source>
</evidence>
<dbReference type="InterPro" id="IPR008111">
    <property type="entry name" value="RNA-bd_8"/>
</dbReference>
<proteinExistence type="predicted"/>
<keyword evidence="1" id="KW-0694">RNA-binding</keyword>
<sequence>MQELNFLGASKPYSKDKVPAKKSVEGYVLIVTNLHPETSEDNIYDAFEEYATVSRLHLNHDKYTGYAKGYALLEFKELDDTYSVFTAHKKTKIRVLGRPVEIDYAFVEKPGLEKEDEDEMEEDKRKDSVRSARAAAASLRERLGGNSRDASPTR</sequence>
<organism evidence="4 5">
    <name type="scientific">Pichia inconspicua</name>
    <dbReference type="NCBI Taxonomy" id="52247"/>
    <lineage>
        <taxon>Eukaryota</taxon>
        <taxon>Fungi</taxon>
        <taxon>Dikarya</taxon>
        <taxon>Ascomycota</taxon>
        <taxon>Saccharomycotina</taxon>
        <taxon>Pichiomycetes</taxon>
        <taxon>Pichiales</taxon>
        <taxon>Pichiaceae</taxon>
        <taxon>Pichia</taxon>
    </lineage>
</organism>
<dbReference type="InterPro" id="IPR035979">
    <property type="entry name" value="RBD_domain_sf"/>
</dbReference>
<gene>
    <name evidence="4" type="ORF">CANINC_000515</name>
</gene>
<dbReference type="InterPro" id="IPR012677">
    <property type="entry name" value="Nucleotide-bd_a/b_plait_sf"/>
</dbReference>